<dbReference type="Proteomes" id="UP000266649">
    <property type="component" value="Unassembled WGS sequence"/>
</dbReference>
<dbReference type="PANTHER" id="PTHR42756">
    <property type="entry name" value="TRANSCRIPTIONAL REGULATOR, MARR"/>
    <property type="match status" value="1"/>
</dbReference>
<dbReference type="PANTHER" id="PTHR42756:SF1">
    <property type="entry name" value="TRANSCRIPTIONAL REPRESSOR OF EMRAB OPERON"/>
    <property type="match status" value="1"/>
</dbReference>
<protein>
    <submittedName>
        <fullName evidence="5">MarR family transcriptional regulator</fullName>
    </submittedName>
</protein>
<dbReference type="InterPro" id="IPR000835">
    <property type="entry name" value="HTH_MarR-typ"/>
</dbReference>
<dbReference type="SUPFAM" id="SSF46785">
    <property type="entry name" value="Winged helix' DNA-binding domain"/>
    <property type="match status" value="1"/>
</dbReference>
<dbReference type="Pfam" id="PF01047">
    <property type="entry name" value="MarR"/>
    <property type="match status" value="1"/>
</dbReference>
<gene>
    <name evidence="5" type="ORF">D2N39_05100</name>
</gene>
<comment type="caution">
    <text evidence="5">The sequence shown here is derived from an EMBL/GenBank/DDBJ whole genome shotgun (WGS) entry which is preliminary data.</text>
</comment>
<dbReference type="SMART" id="SM00347">
    <property type="entry name" value="HTH_MARR"/>
    <property type="match status" value="1"/>
</dbReference>
<proteinExistence type="predicted"/>
<dbReference type="InterPro" id="IPR023187">
    <property type="entry name" value="Tscrpt_reg_MarR-type_CS"/>
</dbReference>
<dbReference type="RefSeq" id="WP_119133685.1">
    <property type="nucleotide sequence ID" value="NZ_QXXQ01000002.1"/>
</dbReference>
<reference evidence="5 6" key="1">
    <citation type="submission" date="2018-09" db="EMBL/GenBank/DDBJ databases">
        <title>Gemmobacter lutimaris sp. nov., a marine bacterium isolated from tidal flat.</title>
        <authorList>
            <person name="Lee D.W."/>
            <person name="Yoo Y."/>
            <person name="Kim J.-J."/>
            <person name="Kim B.S."/>
        </authorList>
    </citation>
    <scope>NUCLEOTIDE SEQUENCE [LARGE SCALE GENOMIC DNA]</scope>
    <source>
        <strain evidence="5 6">YJ-T1-11</strain>
    </source>
</reference>
<dbReference type="GO" id="GO:0003700">
    <property type="term" value="F:DNA-binding transcription factor activity"/>
    <property type="evidence" value="ECO:0007669"/>
    <property type="project" value="InterPro"/>
</dbReference>
<dbReference type="AlphaFoldDB" id="A0A398BTL6"/>
<dbReference type="Gene3D" id="1.10.10.10">
    <property type="entry name" value="Winged helix-like DNA-binding domain superfamily/Winged helix DNA-binding domain"/>
    <property type="match status" value="1"/>
</dbReference>
<evidence type="ECO:0000256" key="2">
    <source>
        <dbReference type="ARBA" id="ARBA00023125"/>
    </source>
</evidence>
<dbReference type="EMBL" id="QXXQ01000002">
    <property type="protein sequence ID" value="RID93034.1"/>
    <property type="molecule type" value="Genomic_DNA"/>
</dbReference>
<keyword evidence="2" id="KW-0238">DNA-binding</keyword>
<dbReference type="PROSITE" id="PS01117">
    <property type="entry name" value="HTH_MARR_1"/>
    <property type="match status" value="1"/>
</dbReference>
<keyword evidence="1" id="KW-0805">Transcription regulation</keyword>
<sequence>MSEETEPYVLDDQVGYLLRRVTQRHLAIFSQHIPEITAMQFACLVRLHQQGPLSQNHLGRAASMDAATVKGVVGRLEKLGLVTRAADPGDKRRLTVTLTEAGAALIAARYADGLRISAATLEPLNRAERAQLMALLNRLT</sequence>
<keyword evidence="3" id="KW-0804">Transcription</keyword>
<evidence type="ECO:0000256" key="1">
    <source>
        <dbReference type="ARBA" id="ARBA00023015"/>
    </source>
</evidence>
<evidence type="ECO:0000256" key="3">
    <source>
        <dbReference type="ARBA" id="ARBA00023163"/>
    </source>
</evidence>
<dbReference type="PRINTS" id="PR00598">
    <property type="entry name" value="HTHMARR"/>
</dbReference>
<evidence type="ECO:0000259" key="4">
    <source>
        <dbReference type="PROSITE" id="PS50995"/>
    </source>
</evidence>
<dbReference type="InterPro" id="IPR036388">
    <property type="entry name" value="WH-like_DNA-bd_sf"/>
</dbReference>
<feature type="domain" description="HTH marR-type" evidence="4">
    <location>
        <begin position="11"/>
        <end position="140"/>
    </location>
</feature>
<organism evidence="5 6">
    <name type="scientific">Gemmobacter lutimaris</name>
    <dbReference type="NCBI Taxonomy" id="2306023"/>
    <lineage>
        <taxon>Bacteria</taxon>
        <taxon>Pseudomonadati</taxon>
        <taxon>Pseudomonadota</taxon>
        <taxon>Alphaproteobacteria</taxon>
        <taxon>Rhodobacterales</taxon>
        <taxon>Paracoccaceae</taxon>
        <taxon>Gemmobacter</taxon>
    </lineage>
</organism>
<name>A0A398BTL6_9RHOB</name>
<keyword evidence="6" id="KW-1185">Reference proteome</keyword>
<dbReference type="GO" id="GO:0003677">
    <property type="term" value="F:DNA binding"/>
    <property type="evidence" value="ECO:0007669"/>
    <property type="project" value="UniProtKB-KW"/>
</dbReference>
<evidence type="ECO:0000313" key="5">
    <source>
        <dbReference type="EMBL" id="RID93034.1"/>
    </source>
</evidence>
<evidence type="ECO:0000313" key="6">
    <source>
        <dbReference type="Proteomes" id="UP000266649"/>
    </source>
</evidence>
<accession>A0A398BTL6</accession>
<dbReference type="InterPro" id="IPR036390">
    <property type="entry name" value="WH_DNA-bd_sf"/>
</dbReference>
<dbReference type="OrthoDB" id="9814496at2"/>
<dbReference type="PROSITE" id="PS50995">
    <property type="entry name" value="HTH_MARR_2"/>
    <property type="match status" value="1"/>
</dbReference>